<evidence type="ECO:0000259" key="3">
    <source>
        <dbReference type="Pfam" id="PF00535"/>
    </source>
</evidence>
<proteinExistence type="predicted"/>
<evidence type="ECO:0000256" key="2">
    <source>
        <dbReference type="ARBA" id="ARBA00022679"/>
    </source>
</evidence>
<dbReference type="AlphaFoldDB" id="A0A1H9FJQ2"/>
<name>A0A1H9FJQ2_9GAMM</name>
<evidence type="ECO:0000313" key="5">
    <source>
        <dbReference type="Proteomes" id="UP000242515"/>
    </source>
</evidence>
<dbReference type="Pfam" id="PF00535">
    <property type="entry name" value="Glycos_transf_2"/>
    <property type="match status" value="1"/>
</dbReference>
<keyword evidence="2 4" id="KW-0808">Transferase</keyword>
<dbReference type="PANTHER" id="PTHR22916">
    <property type="entry name" value="GLYCOSYLTRANSFERASE"/>
    <property type="match status" value="1"/>
</dbReference>
<dbReference type="InterPro" id="IPR029044">
    <property type="entry name" value="Nucleotide-diphossugar_trans"/>
</dbReference>
<dbReference type="STRING" id="988801.SAMN05216522_102344"/>
<dbReference type="RefSeq" id="WP_092673377.1">
    <property type="nucleotide sequence ID" value="NZ_FOGC01000002.1"/>
</dbReference>
<dbReference type="Gene3D" id="3.90.550.10">
    <property type="entry name" value="Spore Coat Polysaccharide Biosynthesis Protein SpsA, Chain A"/>
    <property type="match status" value="1"/>
</dbReference>
<sequence length="331" mass="38180">MDKVSIIIPVYNAEMYIVNCLNSIVDQRYKNFELIIVNDGSADRTSYLIERFIENKSDEINIKLIEKENGGVSSARNKGLSSATGKYIIFIDSDDTVSPEHVMSLISPLKDLSPNDLVCNSLIDEHQRVKNINLEGYYHLECFEKAYDVLECSNQLGYLHNKIFSRDIIIENNITFNEKISMAEDLLFVLEYIKFIDGFFFSKVSSYQYTKNEGSLSEKKLTDSQIMTYLEILKSTYTKLLISMEGRGNITNNINFYYGLKKTTCLMSIYVYRAVKGMDNTKVIKKKINNSLTFKQLLALKKINAIKYLILTLPQFVALTLIKKLYINKYR</sequence>
<evidence type="ECO:0000313" key="4">
    <source>
        <dbReference type="EMBL" id="SEQ38106.1"/>
    </source>
</evidence>
<dbReference type="InterPro" id="IPR001173">
    <property type="entry name" value="Glyco_trans_2-like"/>
</dbReference>
<protein>
    <submittedName>
        <fullName evidence="4">Glycosyltransferase involved in cell wall bisynthesis</fullName>
    </submittedName>
</protein>
<dbReference type="CDD" id="cd00761">
    <property type="entry name" value="Glyco_tranf_GTA_type"/>
    <property type="match status" value="1"/>
</dbReference>
<reference evidence="5" key="1">
    <citation type="submission" date="2016-10" db="EMBL/GenBank/DDBJ databases">
        <authorList>
            <person name="Varghese N."/>
            <person name="Submissions S."/>
        </authorList>
    </citation>
    <scope>NUCLEOTIDE SEQUENCE [LARGE SCALE GENOMIC DNA]</scope>
    <source>
        <strain evidence="5">8N4</strain>
    </source>
</reference>
<dbReference type="OrthoDB" id="6813549at2"/>
<dbReference type="GO" id="GO:0016758">
    <property type="term" value="F:hexosyltransferase activity"/>
    <property type="evidence" value="ECO:0007669"/>
    <property type="project" value="UniProtKB-ARBA"/>
</dbReference>
<dbReference type="Proteomes" id="UP000242515">
    <property type="component" value="Unassembled WGS sequence"/>
</dbReference>
<gene>
    <name evidence="4" type="ORF">SAMN05216522_102344</name>
</gene>
<keyword evidence="5" id="KW-1185">Reference proteome</keyword>
<organism evidence="4 5">
    <name type="scientific">Rosenbergiella nectarea</name>
    <dbReference type="NCBI Taxonomy" id="988801"/>
    <lineage>
        <taxon>Bacteria</taxon>
        <taxon>Pseudomonadati</taxon>
        <taxon>Pseudomonadota</taxon>
        <taxon>Gammaproteobacteria</taxon>
        <taxon>Enterobacterales</taxon>
        <taxon>Erwiniaceae</taxon>
        <taxon>Rosenbergiella</taxon>
    </lineage>
</organism>
<feature type="domain" description="Glycosyltransferase 2-like" evidence="3">
    <location>
        <begin position="5"/>
        <end position="168"/>
    </location>
</feature>
<dbReference type="PANTHER" id="PTHR22916:SF51">
    <property type="entry name" value="GLYCOSYLTRANSFERASE EPSH-RELATED"/>
    <property type="match status" value="1"/>
</dbReference>
<dbReference type="EMBL" id="FOGC01000002">
    <property type="protein sequence ID" value="SEQ38106.1"/>
    <property type="molecule type" value="Genomic_DNA"/>
</dbReference>
<dbReference type="SUPFAM" id="SSF53448">
    <property type="entry name" value="Nucleotide-diphospho-sugar transferases"/>
    <property type="match status" value="1"/>
</dbReference>
<evidence type="ECO:0000256" key="1">
    <source>
        <dbReference type="ARBA" id="ARBA00022676"/>
    </source>
</evidence>
<accession>A0A1H9FJQ2</accession>
<keyword evidence="1" id="KW-0328">Glycosyltransferase</keyword>